<feature type="domain" description="F-box/LRR-repeat protein 15-like leucin rich repeat" evidence="2">
    <location>
        <begin position="245"/>
        <end position="398"/>
    </location>
</feature>
<dbReference type="PANTHER" id="PTHR13318:SF95">
    <property type="entry name" value="F-BOX PROTEIN YLR352W"/>
    <property type="match status" value="1"/>
</dbReference>
<dbReference type="InterPro" id="IPR057207">
    <property type="entry name" value="FBXL15_LRR"/>
</dbReference>
<dbReference type="Proteomes" id="UP001454036">
    <property type="component" value="Unassembled WGS sequence"/>
</dbReference>
<accession>A0AAV3R2W9</accession>
<dbReference type="Pfam" id="PF25372">
    <property type="entry name" value="DUF7885"/>
    <property type="match status" value="1"/>
</dbReference>
<dbReference type="PANTHER" id="PTHR13318">
    <property type="entry name" value="PARTNER OF PAIRED, ISOFORM B-RELATED"/>
    <property type="match status" value="1"/>
</dbReference>
<keyword evidence="4" id="KW-1185">Reference proteome</keyword>
<evidence type="ECO:0000313" key="3">
    <source>
        <dbReference type="EMBL" id="GAA0169400.1"/>
    </source>
</evidence>
<reference evidence="3 4" key="1">
    <citation type="submission" date="2024-01" db="EMBL/GenBank/DDBJ databases">
        <title>The complete chloroplast genome sequence of Lithospermum erythrorhizon: insights into the phylogenetic relationship among Boraginaceae species and the maternal lineages of purple gromwells.</title>
        <authorList>
            <person name="Okada T."/>
            <person name="Watanabe K."/>
        </authorList>
    </citation>
    <scope>NUCLEOTIDE SEQUENCE [LARGE SCALE GENOMIC DNA]</scope>
</reference>
<sequence length="405" mass="45289">MRTIRSSSVAPSNSPESSAAPRRRAPSGRSQIITRSISKQQNRRMSRFLPFRDRSSSFSGCPRIRDMLKKQHQNVVDYLNRDRTGEPEGYPRINPNVKTIHGSHPRFTPEARNEALAKLGVIFSGQSRPPLTLHNFQQGEEEYARKQTLATAMASVAKHIKLRQRDLVSLLFVNRMVHNNLVCSFTLWQTLNLRLMKNAGDRLLSALTLTRYRNVEHIDLASAKGIEDKHLKLLKTKKRVVGSLGNLESLNLDSCRNISNRGVQDVLSTCPRLKKFSIGKNLRVTDICIKFLVKNCKCLTDLNLSGCKNLTDKSLVTIKNACHGLESLDIARCERVTDAGVIAIAEGCPLLKFLSLSEIPGVTDICLEALSKWCSDTLTTLDLDGCTGVERSSQVQLLQLFPNLQ</sequence>
<dbReference type="GO" id="GO:0019005">
    <property type="term" value="C:SCF ubiquitin ligase complex"/>
    <property type="evidence" value="ECO:0007669"/>
    <property type="project" value="TreeGrafter"/>
</dbReference>
<dbReference type="SMART" id="SM00367">
    <property type="entry name" value="LRR_CC"/>
    <property type="match status" value="5"/>
</dbReference>
<gene>
    <name evidence="3" type="ORF">LIER_23900</name>
</gene>
<name>A0AAV3R2W9_LITER</name>
<dbReference type="InterPro" id="IPR006553">
    <property type="entry name" value="Leu-rich_rpt_Cys-con_subtyp"/>
</dbReference>
<dbReference type="InterPro" id="IPR032675">
    <property type="entry name" value="LRR_dom_sf"/>
</dbReference>
<evidence type="ECO:0000259" key="2">
    <source>
        <dbReference type="Pfam" id="PF25372"/>
    </source>
</evidence>
<comment type="caution">
    <text evidence="3">The sequence shown here is derived from an EMBL/GenBank/DDBJ whole genome shotgun (WGS) entry which is preliminary data.</text>
</comment>
<feature type="compositionally biased region" description="Low complexity" evidence="1">
    <location>
        <begin position="1"/>
        <end position="20"/>
    </location>
</feature>
<dbReference type="EMBL" id="BAABME010006834">
    <property type="protein sequence ID" value="GAA0169400.1"/>
    <property type="molecule type" value="Genomic_DNA"/>
</dbReference>
<organism evidence="3 4">
    <name type="scientific">Lithospermum erythrorhizon</name>
    <name type="common">Purple gromwell</name>
    <name type="synonym">Lithospermum officinale var. erythrorhizon</name>
    <dbReference type="NCBI Taxonomy" id="34254"/>
    <lineage>
        <taxon>Eukaryota</taxon>
        <taxon>Viridiplantae</taxon>
        <taxon>Streptophyta</taxon>
        <taxon>Embryophyta</taxon>
        <taxon>Tracheophyta</taxon>
        <taxon>Spermatophyta</taxon>
        <taxon>Magnoliopsida</taxon>
        <taxon>eudicotyledons</taxon>
        <taxon>Gunneridae</taxon>
        <taxon>Pentapetalae</taxon>
        <taxon>asterids</taxon>
        <taxon>lamiids</taxon>
        <taxon>Boraginales</taxon>
        <taxon>Boraginaceae</taxon>
        <taxon>Boraginoideae</taxon>
        <taxon>Lithospermeae</taxon>
        <taxon>Lithospermum</taxon>
    </lineage>
</organism>
<dbReference type="GO" id="GO:0031146">
    <property type="term" value="P:SCF-dependent proteasomal ubiquitin-dependent protein catabolic process"/>
    <property type="evidence" value="ECO:0007669"/>
    <property type="project" value="TreeGrafter"/>
</dbReference>
<feature type="region of interest" description="Disordered" evidence="1">
    <location>
        <begin position="1"/>
        <end position="30"/>
    </location>
</feature>
<protein>
    <recommendedName>
        <fullName evidence="2">F-box/LRR-repeat protein 15-like leucin rich repeat domain-containing protein</fullName>
    </recommendedName>
</protein>
<evidence type="ECO:0000256" key="1">
    <source>
        <dbReference type="SAM" id="MobiDB-lite"/>
    </source>
</evidence>
<dbReference type="Gene3D" id="3.80.10.10">
    <property type="entry name" value="Ribonuclease Inhibitor"/>
    <property type="match status" value="2"/>
</dbReference>
<proteinExistence type="predicted"/>
<evidence type="ECO:0000313" key="4">
    <source>
        <dbReference type="Proteomes" id="UP001454036"/>
    </source>
</evidence>
<dbReference type="AlphaFoldDB" id="A0AAV3R2W9"/>
<dbReference type="SUPFAM" id="SSF52047">
    <property type="entry name" value="RNI-like"/>
    <property type="match status" value="1"/>
</dbReference>